<protein>
    <submittedName>
        <fullName evidence="1">Uncharacterized protein</fullName>
    </submittedName>
</protein>
<sequence length="102" mass="11385">MSWASVVFPTPPMPTTGRTVILLLTCKSERNNFTIFSFSLSLPIILDSSTRELVSREFCALTVRLIPSSSLKWSPFRSLSISSNLSRISLSFSTMPLEIARN</sequence>
<dbReference type="Proteomes" id="UP001552299">
    <property type="component" value="Unassembled WGS sequence"/>
</dbReference>
<comment type="caution">
    <text evidence="1">The sequence shown here is derived from an EMBL/GenBank/DDBJ whole genome shotgun (WGS) entry which is preliminary data.</text>
</comment>
<name>A0ABD0WFD6_DENTH</name>
<proteinExistence type="predicted"/>
<reference evidence="1 2" key="1">
    <citation type="journal article" date="2024" name="Plant Biotechnol. J.">
        <title>Dendrobium thyrsiflorum genome and its molecular insights into genes involved in important horticultural traits.</title>
        <authorList>
            <person name="Chen B."/>
            <person name="Wang J.Y."/>
            <person name="Zheng P.J."/>
            <person name="Li K.L."/>
            <person name="Liang Y.M."/>
            <person name="Chen X.F."/>
            <person name="Zhang C."/>
            <person name="Zhao X."/>
            <person name="He X."/>
            <person name="Zhang G.Q."/>
            <person name="Liu Z.J."/>
            <person name="Xu Q."/>
        </authorList>
    </citation>
    <scope>NUCLEOTIDE SEQUENCE [LARGE SCALE GENOMIC DNA]</scope>
    <source>
        <strain evidence="1">GZMU011</strain>
    </source>
</reference>
<keyword evidence="2" id="KW-1185">Reference proteome</keyword>
<evidence type="ECO:0000313" key="1">
    <source>
        <dbReference type="EMBL" id="KAL0929113.1"/>
    </source>
</evidence>
<dbReference type="EMBL" id="JANQDX010000001">
    <property type="protein sequence ID" value="KAL0929113.1"/>
    <property type="molecule type" value="Genomic_DNA"/>
</dbReference>
<evidence type="ECO:0000313" key="2">
    <source>
        <dbReference type="Proteomes" id="UP001552299"/>
    </source>
</evidence>
<accession>A0ABD0WFD6</accession>
<gene>
    <name evidence="1" type="ORF">M5K25_001055</name>
</gene>
<organism evidence="1 2">
    <name type="scientific">Dendrobium thyrsiflorum</name>
    <name type="common">Pinecone-like raceme dendrobium</name>
    <name type="synonym">Orchid</name>
    <dbReference type="NCBI Taxonomy" id="117978"/>
    <lineage>
        <taxon>Eukaryota</taxon>
        <taxon>Viridiplantae</taxon>
        <taxon>Streptophyta</taxon>
        <taxon>Embryophyta</taxon>
        <taxon>Tracheophyta</taxon>
        <taxon>Spermatophyta</taxon>
        <taxon>Magnoliopsida</taxon>
        <taxon>Liliopsida</taxon>
        <taxon>Asparagales</taxon>
        <taxon>Orchidaceae</taxon>
        <taxon>Epidendroideae</taxon>
        <taxon>Malaxideae</taxon>
        <taxon>Dendrobiinae</taxon>
        <taxon>Dendrobium</taxon>
    </lineage>
</organism>
<dbReference type="AlphaFoldDB" id="A0ABD0WFD6"/>